<dbReference type="Pfam" id="PF02518">
    <property type="entry name" value="HATPase_c"/>
    <property type="match status" value="1"/>
</dbReference>
<dbReference type="PROSITE" id="PS50109">
    <property type="entry name" value="HIS_KIN"/>
    <property type="match status" value="1"/>
</dbReference>
<feature type="transmembrane region" description="Helical" evidence="9">
    <location>
        <begin position="12"/>
        <end position="34"/>
    </location>
</feature>
<dbReference type="RefSeq" id="WP_008044474.1">
    <property type="nucleotide sequence ID" value="NZ_CH724151.1"/>
</dbReference>
<dbReference type="OrthoDB" id="1931120at2"/>
<dbReference type="Gene3D" id="3.30.565.10">
    <property type="entry name" value="Histidine kinase-like ATPase, C-terminal domain"/>
    <property type="match status" value="1"/>
</dbReference>
<dbReference type="Gene3D" id="3.30.450.20">
    <property type="entry name" value="PAS domain"/>
    <property type="match status" value="2"/>
</dbReference>
<feature type="transmembrane region" description="Helical" evidence="9">
    <location>
        <begin position="273"/>
        <end position="298"/>
    </location>
</feature>
<evidence type="ECO:0000256" key="9">
    <source>
        <dbReference type="SAM" id="Phobius"/>
    </source>
</evidence>
<evidence type="ECO:0000313" key="11">
    <source>
        <dbReference type="EMBL" id="EAR11078.1"/>
    </source>
</evidence>
<reference evidence="11 12" key="1">
    <citation type="submission" date="2006-02" db="EMBL/GenBank/DDBJ databases">
        <authorList>
            <person name="Pinhassi J."/>
            <person name="Pedros-Alio C."/>
            <person name="Ferriera S."/>
            <person name="Johnson J."/>
            <person name="Kravitz S."/>
            <person name="Halpern A."/>
            <person name="Remington K."/>
            <person name="Beeson K."/>
            <person name="Tran B."/>
            <person name="Rogers Y.-H."/>
            <person name="Friedman R."/>
            <person name="Venter J.C."/>
        </authorList>
    </citation>
    <scope>NUCLEOTIDE SEQUENCE [LARGE SCALE GENOMIC DNA]</scope>
    <source>
        <strain evidence="11 12">MED297</strain>
    </source>
</reference>
<evidence type="ECO:0000256" key="8">
    <source>
        <dbReference type="SAM" id="Coils"/>
    </source>
</evidence>
<keyword evidence="12" id="KW-1185">Reference proteome</keyword>
<protein>
    <recommendedName>
        <fullName evidence="3">histidine kinase</fullName>
        <ecNumber evidence="3">2.7.13.3</ecNumber>
    </recommendedName>
</protein>
<evidence type="ECO:0000256" key="4">
    <source>
        <dbReference type="ARBA" id="ARBA00022475"/>
    </source>
</evidence>
<evidence type="ECO:0000313" key="12">
    <source>
        <dbReference type="Proteomes" id="UP000005953"/>
    </source>
</evidence>
<dbReference type="Pfam" id="PF02743">
    <property type="entry name" value="dCache_1"/>
    <property type="match status" value="1"/>
</dbReference>
<evidence type="ECO:0000256" key="6">
    <source>
        <dbReference type="ARBA" id="ARBA00022989"/>
    </source>
</evidence>
<keyword evidence="7 9" id="KW-0472">Membrane</keyword>
<dbReference type="InterPro" id="IPR003594">
    <property type="entry name" value="HATPase_dom"/>
</dbReference>
<sequence>MKPELKLRRLMPLAVAGLVLVPLLVAGLSLWSLLNPGLERQQLQSQAALARSVASQIEGFLQQGVNEIRLFASLLEDRQVEIDNAQLQKFVDLTSVFEVVYLVDQEGLVKLAGVPSTSDIRVENLAQLDISRMSHFKALTSGAAEQWTDAFFSSASGQLVVAYSMEVQGNSAYQYLIGELGIQSLPELLQAIRVSSDQTVMILDAANQLIGHPVESLSRQQMNLSTLPILNAEPSTYGRNGQFGFQETDYYGSLIEIPNPQWKIIVAMPVSDFWNLLLVVFRSLLVVFVLSLVFVFILSRRLGGRLIAGFHTYSQVVQQLTQGNYRISPPRTRIAELKKLSDDLVLTGQAIQKREQQLEDINADLEQHIAERTRDLQTANDDLKRTLSQLKQAQDELVEHGKLAALGSLVAGVSHELNTPIGVSVTASSSVVADAKALQKKMEDGQLSKSDFEEGISHIIGGSELIARNLSRATELIASFKQVAVDQSSDLRRQFLLEDVIRDVISTLQPKFKKRHFDFQVQCDDHINMDSYPGSLIQVLTNLIDNAVFHGYHGQNEGQVIVQARRLSETHAEIHVEDFGNGIPKSHLHRVFEPFYTTKLGQGGSGLGLNIVYAIVQKVLGGRIEVVSQEGQGTRFTLTVPVRAPVKLAGKGSILDAQSQTS</sequence>
<dbReference type="InterPro" id="IPR033479">
    <property type="entry name" value="dCache_1"/>
</dbReference>
<dbReference type="PANTHER" id="PTHR43065">
    <property type="entry name" value="SENSOR HISTIDINE KINASE"/>
    <property type="match status" value="1"/>
</dbReference>
<dbReference type="InterPro" id="IPR036890">
    <property type="entry name" value="HATPase_C_sf"/>
</dbReference>
<keyword evidence="4" id="KW-1003">Cell membrane</keyword>
<dbReference type="HOGENOM" id="CLU_000445_133_2_6"/>
<keyword evidence="11" id="KW-0808">Transferase</keyword>
<accession>A4B8X7</accession>
<evidence type="ECO:0000259" key="10">
    <source>
        <dbReference type="PROSITE" id="PS50109"/>
    </source>
</evidence>
<comment type="subcellular location">
    <subcellularLocation>
        <location evidence="2">Cell membrane</location>
        <topology evidence="2">Multi-pass membrane protein</topology>
    </subcellularLocation>
</comment>
<evidence type="ECO:0000256" key="7">
    <source>
        <dbReference type="ARBA" id="ARBA00023136"/>
    </source>
</evidence>
<dbReference type="SMART" id="SM00387">
    <property type="entry name" value="HATPase_c"/>
    <property type="match status" value="1"/>
</dbReference>
<dbReference type="STRING" id="314283.MED297_19362"/>
<dbReference type="SUPFAM" id="SSF55874">
    <property type="entry name" value="ATPase domain of HSP90 chaperone/DNA topoisomerase II/histidine kinase"/>
    <property type="match status" value="1"/>
</dbReference>
<evidence type="ECO:0000256" key="3">
    <source>
        <dbReference type="ARBA" id="ARBA00012438"/>
    </source>
</evidence>
<dbReference type="Gene3D" id="1.10.287.130">
    <property type="match status" value="1"/>
</dbReference>
<dbReference type="InterPro" id="IPR004358">
    <property type="entry name" value="Sig_transdc_His_kin-like_C"/>
</dbReference>
<keyword evidence="5 9" id="KW-0812">Transmembrane</keyword>
<dbReference type="PRINTS" id="PR00344">
    <property type="entry name" value="BCTRLSENSOR"/>
</dbReference>
<dbReference type="Proteomes" id="UP000005953">
    <property type="component" value="Unassembled WGS sequence"/>
</dbReference>
<dbReference type="GO" id="GO:0004673">
    <property type="term" value="F:protein histidine kinase activity"/>
    <property type="evidence" value="ECO:0007669"/>
    <property type="project" value="UniProtKB-EC"/>
</dbReference>
<keyword evidence="11" id="KW-0418">Kinase</keyword>
<keyword evidence="6 9" id="KW-1133">Transmembrane helix</keyword>
<organism evidence="11 12">
    <name type="scientific">Reinekea blandensis MED297</name>
    <dbReference type="NCBI Taxonomy" id="314283"/>
    <lineage>
        <taxon>Bacteria</taxon>
        <taxon>Pseudomonadati</taxon>
        <taxon>Pseudomonadota</taxon>
        <taxon>Gammaproteobacteria</taxon>
        <taxon>Oceanospirillales</taxon>
        <taxon>Saccharospirillaceae</taxon>
        <taxon>Reinekea</taxon>
    </lineage>
</organism>
<proteinExistence type="predicted"/>
<evidence type="ECO:0000256" key="1">
    <source>
        <dbReference type="ARBA" id="ARBA00000085"/>
    </source>
</evidence>
<dbReference type="AlphaFoldDB" id="A4B8X7"/>
<comment type="catalytic activity">
    <reaction evidence="1">
        <text>ATP + protein L-histidine = ADP + protein N-phospho-L-histidine.</text>
        <dbReference type="EC" id="2.7.13.3"/>
    </reaction>
</comment>
<name>A4B8X7_9GAMM</name>
<dbReference type="GO" id="GO:0005886">
    <property type="term" value="C:plasma membrane"/>
    <property type="evidence" value="ECO:0007669"/>
    <property type="project" value="UniProtKB-SubCell"/>
</dbReference>
<dbReference type="EMBL" id="AAOE01000001">
    <property type="protein sequence ID" value="EAR11078.1"/>
    <property type="molecule type" value="Genomic_DNA"/>
</dbReference>
<comment type="caution">
    <text evidence="11">The sequence shown here is derived from an EMBL/GenBank/DDBJ whole genome shotgun (WGS) entry which is preliminary data.</text>
</comment>
<gene>
    <name evidence="11" type="ORF">MED297_19362</name>
</gene>
<dbReference type="InterPro" id="IPR005467">
    <property type="entry name" value="His_kinase_dom"/>
</dbReference>
<evidence type="ECO:0000256" key="5">
    <source>
        <dbReference type="ARBA" id="ARBA00022692"/>
    </source>
</evidence>
<evidence type="ECO:0000256" key="2">
    <source>
        <dbReference type="ARBA" id="ARBA00004651"/>
    </source>
</evidence>
<dbReference type="EC" id="2.7.13.3" evidence="3"/>
<feature type="domain" description="Histidine kinase" evidence="10">
    <location>
        <begin position="412"/>
        <end position="644"/>
    </location>
</feature>
<feature type="coiled-coil region" evidence="8">
    <location>
        <begin position="351"/>
        <end position="400"/>
    </location>
</feature>
<keyword evidence="8" id="KW-0175">Coiled coil</keyword>